<organism evidence="2 3">
    <name type="scientific">Gymnodraco acuticeps</name>
    <name type="common">Antarctic dragonfish</name>
    <dbReference type="NCBI Taxonomy" id="8218"/>
    <lineage>
        <taxon>Eukaryota</taxon>
        <taxon>Metazoa</taxon>
        <taxon>Chordata</taxon>
        <taxon>Craniata</taxon>
        <taxon>Vertebrata</taxon>
        <taxon>Euteleostomi</taxon>
        <taxon>Actinopterygii</taxon>
        <taxon>Neopterygii</taxon>
        <taxon>Teleostei</taxon>
        <taxon>Neoteleostei</taxon>
        <taxon>Acanthomorphata</taxon>
        <taxon>Eupercaria</taxon>
        <taxon>Perciformes</taxon>
        <taxon>Notothenioidei</taxon>
        <taxon>Bathydraconidae</taxon>
        <taxon>Gymnodraco</taxon>
    </lineage>
</organism>
<accession>A0A6P8TB29</accession>
<name>A0A6P8TB29_GYMAC</name>
<dbReference type="AlphaFoldDB" id="A0A6P8TB29"/>
<feature type="chain" id="PRO_5028279946" evidence="1">
    <location>
        <begin position="26"/>
        <end position="170"/>
    </location>
</feature>
<proteinExistence type="predicted"/>
<protein>
    <submittedName>
        <fullName evidence="3">Uncharacterized protein si:ch211-191i18.2</fullName>
    </submittedName>
</protein>
<keyword evidence="1" id="KW-0732">Signal</keyword>
<dbReference type="OrthoDB" id="8957467at2759"/>
<dbReference type="InParanoid" id="A0A6P8TB29"/>
<dbReference type="GeneID" id="117539103"/>
<evidence type="ECO:0000256" key="1">
    <source>
        <dbReference type="SAM" id="SignalP"/>
    </source>
</evidence>
<sequence>MSSVSLLSVYLSGASLILLTAVSEAQYYDLTAAPDYEDYNGTFEYSFYSNTSIEDLDKFSERFIEMEGEEGEDTGGQQQEQDVTVTMATTRVTTEQGWQEQDVTVTTATTRVTTEQGWQEQDVTVTTATTRVTTEQGWVKGRNTASLPVSLEIWKLVWTLMILISLQHTL</sequence>
<gene>
    <name evidence="3" type="primary">si:ch211-191i18.2</name>
</gene>
<evidence type="ECO:0000313" key="3">
    <source>
        <dbReference type="RefSeq" id="XP_034061024.1"/>
    </source>
</evidence>
<reference evidence="3" key="1">
    <citation type="submission" date="2025-08" db="UniProtKB">
        <authorList>
            <consortium name="RefSeq"/>
        </authorList>
    </citation>
    <scope>IDENTIFICATION</scope>
</reference>
<dbReference type="KEGG" id="gacu:117539103"/>
<dbReference type="Proteomes" id="UP000515161">
    <property type="component" value="Unplaced"/>
</dbReference>
<evidence type="ECO:0000313" key="2">
    <source>
        <dbReference type="Proteomes" id="UP000515161"/>
    </source>
</evidence>
<feature type="signal peptide" evidence="1">
    <location>
        <begin position="1"/>
        <end position="25"/>
    </location>
</feature>
<dbReference type="RefSeq" id="XP_034061024.1">
    <property type="nucleotide sequence ID" value="XM_034205133.1"/>
</dbReference>
<keyword evidence="2" id="KW-1185">Reference proteome</keyword>